<evidence type="ECO:0000256" key="5">
    <source>
        <dbReference type="ARBA" id="ARBA00022792"/>
    </source>
</evidence>
<keyword evidence="7" id="KW-0496">Mitochondrion</keyword>
<comment type="catalytic activity">
    <reaction evidence="11">
        <text>1'-[1,2-diacyl-sn-glycero-3-phospho],3'-[1-acyl-sn-glycero-3-phospho]-glycerol + a 1,2-diacyl-sn-glycero-3-phosphocholine = a cardiolipin + a 1-acyl-sn-glycero-3-phosphocholine</text>
        <dbReference type="Rhea" id="RHEA:33731"/>
        <dbReference type="ChEBI" id="CHEBI:57643"/>
        <dbReference type="ChEBI" id="CHEBI:58168"/>
        <dbReference type="ChEBI" id="CHEBI:62237"/>
        <dbReference type="ChEBI" id="CHEBI:64743"/>
    </reaction>
    <physiologicalReaction direction="left-to-right" evidence="11">
        <dbReference type="Rhea" id="RHEA:33732"/>
    </physiologicalReaction>
    <physiologicalReaction direction="right-to-left" evidence="11">
        <dbReference type="Rhea" id="RHEA:33733"/>
    </physiologicalReaction>
</comment>
<keyword evidence="5" id="KW-0999">Mitochondrion inner membrane</keyword>
<feature type="region of interest" description="Disordered" evidence="13">
    <location>
        <begin position="324"/>
        <end position="343"/>
    </location>
</feature>
<dbReference type="AlphaFoldDB" id="A0A316V0Q9"/>
<evidence type="ECO:0000256" key="3">
    <source>
        <dbReference type="ARBA" id="ARBA00022679"/>
    </source>
</evidence>
<evidence type="ECO:0000256" key="13">
    <source>
        <dbReference type="SAM" id="MobiDB-lite"/>
    </source>
</evidence>
<feature type="domain" description="Phospholipid/glycerol acyltransferase" evidence="14">
    <location>
        <begin position="49"/>
        <end position="175"/>
    </location>
</feature>
<dbReference type="PANTHER" id="PTHR12497">
    <property type="entry name" value="TAZ PROTEIN TAFAZZIN"/>
    <property type="match status" value="1"/>
</dbReference>
<keyword evidence="4" id="KW-1000">Mitochondrion outer membrane</keyword>
<keyword evidence="6" id="KW-0443">Lipid metabolism</keyword>
<keyword evidence="9" id="KW-0012">Acyltransferase</keyword>
<organism evidence="15 16">
    <name type="scientific">Jaminaea rosea</name>
    <dbReference type="NCBI Taxonomy" id="1569628"/>
    <lineage>
        <taxon>Eukaryota</taxon>
        <taxon>Fungi</taxon>
        <taxon>Dikarya</taxon>
        <taxon>Basidiomycota</taxon>
        <taxon>Ustilaginomycotina</taxon>
        <taxon>Exobasidiomycetes</taxon>
        <taxon>Microstromatales</taxon>
        <taxon>Microstromatales incertae sedis</taxon>
        <taxon>Jaminaea</taxon>
    </lineage>
</organism>
<dbReference type="PANTHER" id="PTHR12497:SF0">
    <property type="entry name" value="TAFAZZIN"/>
    <property type="match status" value="1"/>
</dbReference>
<evidence type="ECO:0000313" key="16">
    <source>
        <dbReference type="Proteomes" id="UP000245884"/>
    </source>
</evidence>
<sequence length="343" mass="38831">MPIRPYVSLVGGFAKYLTNVHSSSCNVIGLERFTELLADEERKKDGRGVLTYANHISVMDDPGVFGCMPWWTFQRPDTTRWTLGASDILFTNRLFNHLFNRGQVISTDRGRGIFQPALDRAIAKLEEGQWVHLFPEGYVNLSRTMVLRRFKWGMSRLLLESQQRPRVVPIWIEGFDQMMPDPRGFPSFLPRPFAKLTIHFGEPIDRIGSALDTMLDTLRCKHSLNPRGWEKEQELVSAKQPSDVQREEAPSIPIPPPSTFPSVPTPDPAVMGWAPPPPDSRAAQAQQATLDDESAAMEARSRLVEVLRRELAWLGVRSRRLRGEKEGEVGRLVHSLVPDGSDR</sequence>
<dbReference type="SUPFAM" id="SSF69593">
    <property type="entry name" value="Glycerol-3-phosphate (1)-acyltransferase"/>
    <property type="match status" value="1"/>
</dbReference>
<dbReference type="GO" id="GO:0047184">
    <property type="term" value="F:1-acylglycerophosphocholine O-acyltransferase activity"/>
    <property type="evidence" value="ECO:0007669"/>
    <property type="project" value="TreeGrafter"/>
</dbReference>
<evidence type="ECO:0000256" key="7">
    <source>
        <dbReference type="ARBA" id="ARBA00023128"/>
    </source>
</evidence>
<dbReference type="CDD" id="cd07989">
    <property type="entry name" value="LPLAT_AGPAT-like"/>
    <property type="match status" value="1"/>
</dbReference>
<dbReference type="RefSeq" id="XP_025365674.1">
    <property type="nucleotide sequence ID" value="XM_025505325.1"/>
</dbReference>
<keyword evidence="3" id="KW-0808">Transferase</keyword>
<evidence type="ECO:0000313" key="15">
    <source>
        <dbReference type="EMBL" id="PWN31062.1"/>
    </source>
</evidence>
<evidence type="ECO:0000256" key="2">
    <source>
        <dbReference type="ARBA" id="ARBA00010524"/>
    </source>
</evidence>
<protein>
    <recommendedName>
        <fullName evidence="12">Tafazzin family protein</fullName>
    </recommendedName>
</protein>
<dbReference type="SMART" id="SM00563">
    <property type="entry name" value="PlsC"/>
    <property type="match status" value="1"/>
</dbReference>
<evidence type="ECO:0000256" key="12">
    <source>
        <dbReference type="RuleBase" id="RU365062"/>
    </source>
</evidence>
<gene>
    <name evidence="15" type="ORF">BDZ90DRAFT_230057</name>
</gene>
<dbReference type="InterPro" id="IPR000872">
    <property type="entry name" value="Tafazzin"/>
</dbReference>
<accession>A0A316V0Q9</accession>
<dbReference type="GO" id="GO:0035965">
    <property type="term" value="P:cardiolipin acyl-chain remodeling"/>
    <property type="evidence" value="ECO:0007669"/>
    <property type="project" value="TreeGrafter"/>
</dbReference>
<name>A0A316V0Q9_9BASI</name>
<evidence type="ECO:0000256" key="4">
    <source>
        <dbReference type="ARBA" id="ARBA00022787"/>
    </source>
</evidence>
<dbReference type="Pfam" id="PF01553">
    <property type="entry name" value="Acyltransferase"/>
    <property type="match status" value="1"/>
</dbReference>
<feature type="region of interest" description="Disordered" evidence="13">
    <location>
        <begin position="231"/>
        <end position="296"/>
    </location>
</feature>
<dbReference type="STRING" id="1569628.A0A316V0Q9"/>
<dbReference type="Proteomes" id="UP000245884">
    <property type="component" value="Unassembled WGS sequence"/>
</dbReference>
<dbReference type="PRINTS" id="PR00979">
    <property type="entry name" value="TAFAZZIN"/>
</dbReference>
<feature type="compositionally biased region" description="Pro residues" evidence="13">
    <location>
        <begin position="252"/>
        <end position="267"/>
    </location>
</feature>
<evidence type="ECO:0000259" key="14">
    <source>
        <dbReference type="SMART" id="SM00563"/>
    </source>
</evidence>
<evidence type="ECO:0000256" key="1">
    <source>
        <dbReference type="ARBA" id="ARBA00004137"/>
    </source>
</evidence>
<dbReference type="InterPro" id="IPR002123">
    <property type="entry name" value="Plipid/glycerol_acylTrfase"/>
</dbReference>
<evidence type="ECO:0000256" key="11">
    <source>
        <dbReference type="ARBA" id="ARBA00047906"/>
    </source>
</evidence>
<evidence type="ECO:0000256" key="10">
    <source>
        <dbReference type="ARBA" id="ARBA00024323"/>
    </source>
</evidence>
<evidence type="ECO:0000256" key="6">
    <source>
        <dbReference type="ARBA" id="ARBA00023098"/>
    </source>
</evidence>
<dbReference type="GO" id="GO:0005741">
    <property type="term" value="C:mitochondrial outer membrane"/>
    <property type="evidence" value="ECO:0007669"/>
    <property type="project" value="UniProtKB-SubCell"/>
</dbReference>
<dbReference type="GO" id="GO:0005743">
    <property type="term" value="C:mitochondrial inner membrane"/>
    <property type="evidence" value="ECO:0007669"/>
    <property type="project" value="UniProtKB-SubCell"/>
</dbReference>
<evidence type="ECO:0000256" key="9">
    <source>
        <dbReference type="ARBA" id="ARBA00023315"/>
    </source>
</evidence>
<comment type="similarity">
    <text evidence="2 12">Belongs to the taffazin family.</text>
</comment>
<reference evidence="15 16" key="1">
    <citation type="journal article" date="2018" name="Mol. Biol. Evol.">
        <title>Broad Genomic Sampling Reveals a Smut Pathogenic Ancestry of the Fungal Clade Ustilaginomycotina.</title>
        <authorList>
            <person name="Kijpornyongpan T."/>
            <person name="Mondo S.J."/>
            <person name="Barry K."/>
            <person name="Sandor L."/>
            <person name="Lee J."/>
            <person name="Lipzen A."/>
            <person name="Pangilinan J."/>
            <person name="LaButti K."/>
            <person name="Hainaut M."/>
            <person name="Henrissat B."/>
            <person name="Grigoriev I.V."/>
            <person name="Spatafora J.W."/>
            <person name="Aime M.C."/>
        </authorList>
    </citation>
    <scope>NUCLEOTIDE SEQUENCE [LARGE SCALE GENOMIC DNA]</scope>
    <source>
        <strain evidence="15 16">MCA 5214</strain>
    </source>
</reference>
<dbReference type="GO" id="GO:0007007">
    <property type="term" value="P:inner mitochondrial membrane organization"/>
    <property type="evidence" value="ECO:0007669"/>
    <property type="project" value="TreeGrafter"/>
</dbReference>
<comment type="subcellular location">
    <subcellularLocation>
        <location evidence="1">Mitochondrion inner membrane</location>
        <topology evidence="1">Peripheral membrane protein</topology>
        <orientation evidence="1">Intermembrane side</orientation>
    </subcellularLocation>
    <subcellularLocation>
        <location evidence="10">Mitochondrion outer membrane</location>
        <topology evidence="10">Peripheral membrane protein</topology>
        <orientation evidence="10">Intermembrane side</orientation>
    </subcellularLocation>
</comment>
<proteinExistence type="inferred from homology"/>
<dbReference type="EMBL" id="KZ819662">
    <property type="protein sequence ID" value="PWN31062.1"/>
    <property type="molecule type" value="Genomic_DNA"/>
</dbReference>
<keyword evidence="16" id="KW-1185">Reference proteome</keyword>
<dbReference type="GeneID" id="37027148"/>
<keyword evidence="8" id="KW-0472">Membrane</keyword>
<evidence type="ECO:0000256" key="8">
    <source>
        <dbReference type="ARBA" id="ARBA00023136"/>
    </source>
</evidence>
<dbReference type="OrthoDB" id="193467at2759"/>